<comment type="caution">
    <text evidence="2">The sequence shown here is derived from an EMBL/GenBank/DDBJ whole genome shotgun (WGS) entry which is preliminary data.</text>
</comment>
<reference evidence="2 3" key="1">
    <citation type="submission" date="2019-12" db="EMBL/GenBank/DDBJ databases">
        <title>Snethiella sp. nov. sp. isolated from sea sand.</title>
        <authorList>
            <person name="Kim J."/>
            <person name="Jeong S.E."/>
            <person name="Jung H.S."/>
            <person name="Jeon C.O."/>
        </authorList>
    </citation>
    <scope>NUCLEOTIDE SEQUENCE [LARGE SCALE GENOMIC DNA]</scope>
    <source>
        <strain evidence="2 3">DP05</strain>
    </source>
</reference>
<organism evidence="2 3">
    <name type="scientific">Sneathiella litorea</name>
    <dbReference type="NCBI Taxonomy" id="2606216"/>
    <lineage>
        <taxon>Bacteria</taxon>
        <taxon>Pseudomonadati</taxon>
        <taxon>Pseudomonadota</taxon>
        <taxon>Alphaproteobacteria</taxon>
        <taxon>Sneathiellales</taxon>
        <taxon>Sneathiellaceae</taxon>
        <taxon>Sneathiella</taxon>
    </lineage>
</organism>
<evidence type="ECO:0000313" key="3">
    <source>
        <dbReference type="Proteomes" id="UP000476030"/>
    </source>
</evidence>
<evidence type="ECO:0000313" key="2">
    <source>
        <dbReference type="EMBL" id="MZR31432.1"/>
    </source>
</evidence>
<dbReference type="EMBL" id="WTUW01000002">
    <property type="protein sequence ID" value="MZR31432.1"/>
    <property type="molecule type" value="Genomic_DNA"/>
</dbReference>
<feature type="domain" description="DUF1737" evidence="1">
    <location>
        <begin position="8"/>
        <end position="55"/>
    </location>
</feature>
<name>A0A6L8WAB5_9PROT</name>
<sequence>MAEEKPDYRLLTGEDTHDFCVRVSKALAEGYILYGSPSATFDPNKNQMLVAQAVVRPDVLRGT</sequence>
<evidence type="ECO:0000259" key="1">
    <source>
        <dbReference type="Pfam" id="PF08410"/>
    </source>
</evidence>
<dbReference type="AlphaFoldDB" id="A0A6L8WAB5"/>
<dbReference type="InterPro" id="IPR013619">
    <property type="entry name" value="DUF1737"/>
</dbReference>
<gene>
    <name evidence="2" type="ORF">GQE98_12380</name>
</gene>
<proteinExistence type="predicted"/>
<dbReference type="RefSeq" id="WP_161315937.1">
    <property type="nucleotide sequence ID" value="NZ_WTUW01000002.1"/>
</dbReference>
<dbReference type="Proteomes" id="UP000476030">
    <property type="component" value="Unassembled WGS sequence"/>
</dbReference>
<dbReference type="Pfam" id="PF08410">
    <property type="entry name" value="DUF1737"/>
    <property type="match status" value="1"/>
</dbReference>
<accession>A0A6L8WAB5</accession>
<protein>
    <submittedName>
        <fullName evidence="2">DUF1737 domain-containing protein</fullName>
    </submittedName>
</protein>
<keyword evidence="3" id="KW-1185">Reference proteome</keyword>